<dbReference type="InterPro" id="IPR003719">
    <property type="entry name" value="Phenazine_PhzF-like"/>
</dbReference>
<evidence type="ECO:0000313" key="2">
    <source>
        <dbReference type="Proteomes" id="UP000798951"/>
    </source>
</evidence>
<dbReference type="Pfam" id="PF02567">
    <property type="entry name" value="PhzC-PhzF"/>
    <property type="match status" value="2"/>
</dbReference>
<sequence>MGGRLATMNAHDVPEAPDIQVEVVRVFTDPAGKLGNALGIARASDVVALDKQELAARLGYSETTVVGEPVDGAAEVRIYTPAVELPFAGHPTVGTGWWMAARGTPVHTLNVPAGPVRVTETDGLTWITARAEWAPDFAFHQADSLDELAMISAADYREGQHYVWTWIDESRGSVRSRMFAPAMGIAEDEATGAAAVALTAKLRRGLVITQGQGSQLYTEWDSDGWVRLGGRVVEDHVVVL</sequence>
<protein>
    <submittedName>
        <fullName evidence="1">PhzF family phenazine biosynthesis protein</fullName>
    </submittedName>
</protein>
<dbReference type="PANTHER" id="PTHR13774:SF32">
    <property type="entry name" value="ANTISENSE-ENHANCING SEQUENCE 1"/>
    <property type="match status" value="1"/>
</dbReference>
<gene>
    <name evidence="1" type="ORF">FNL39_103550</name>
</gene>
<proteinExistence type="predicted"/>
<evidence type="ECO:0000313" key="1">
    <source>
        <dbReference type="EMBL" id="KAF0847648.1"/>
    </source>
</evidence>
<dbReference type="EMBL" id="VMSD01000003">
    <property type="protein sequence ID" value="KAF0847648.1"/>
    <property type="molecule type" value="Genomic_DNA"/>
</dbReference>
<reference evidence="1 2" key="1">
    <citation type="submission" date="2019-07" db="EMBL/GenBank/DDBJ databases">
        <title>Genomic Encyclopedia of Type Strains, Phase IV (KMG-IV): sequencing the most valuable type-strain genomes for metagenomic binning, comparative biology and taxonomic classification.</title>
        <authorList>
            <person name="Goeker M."/>
        </authorList>
    </citation>
    <scope>NUCLEOTIDE SEQUENCE [LARGE SCALE GENOMIC DNA]</scope>
    <source>
        <strain evidence="1 2">DSM 44831</strain>
    </source>
</reference>
<accession>A0ABQ6YPB9</accession>
<dbReference type="SUPFAM" id="SSF54506">
    <property type="entry name" value="Diaminopimelate epimerase-like"/>
    <property type="match status" value="1"/>
</dbReference>
<dbReference type="Gene3D" id="3.10.310.10">
    <property type="entry name" value="Diaminopimelate Epimerase, Chain A, domain 1"/>
    <property type="match status" value="2"/>
</dbReference>
<name>A0ABQ6YPB9_9NOCA</name>
<dbReference type="PIRSF" id="PIRSF016184">
    <property type="entry name" value="PhzC_PhzF"/>
    <property type="match status" value="1"/>
</dbReference>
<organism evidence="1 2">
    <name type="scientific">Nocardia caishijiensis</name>
    <dbReference type="NCBI Taxonomy" id="184756"/>
    <lineage>
        <taxon>Bacteria</taxon>
        <taxon>Bacillati</taxon>
        <taxon>Actinomycetota</taxon>
        <taxon>Actinomycetes</taxon>
        <taxon>Mycobacteriales</taxon>
        <taxon>Nocardiaceae</taxon>
        <taxon>Nocardia</taxon>
    </lineage>
</organism>
<dbReference type="PANTHER" id="PTHR13774">
    <property type="entry name" value="PHENAZINE BIOSYNTHESIS PROTEIN"/>
    <property type="match status" value="1"/>
</dbReference>
<comment type="caution">
    <text evidence="1">The sequence shown here is derived from an EMBL/GenBank/DDBJ whole genome shotgun (WGS) entry which is preliminary data.</text>
</comment>
<keyword evidence="2" id="KW-1185">Reference proteome</keyword>
<dbReference type="Proteomes" id="UP000798951">
    <property type="component" value="Unassembled WGS sequence"/>
</dbReference>